<keyword evidence="3" id="KW-1185">Reference proteome</keyword>
<dbReference type="InterPro" id="IPR003776">
    <property type="entry name" value="YcaO-like_dom"/>
</dbReference>
<name>A0A0W0YVS0_9GAMM</name>
<gene>
    <name evidence="2" type="ORF">Lsha_1383</name>
</gene>
<organism evidence="2 3">
    <name type="scientific">Legionella shakespearei DSM 23087</name>
    <dbReference type="NCBI Taxonomy" id="1122169"/>
    <lineage>
        <taxon>Bacteria</taxon>
        <taxon>Pseudomonadati</taxon>
        <taxon>Pseudomonadota</taxon>
        <taxon>Gammaproteobacteria</taxon>
        <taxon>Legionellales</taxon>
        <taxon>Legionellaceae</taxon>
        <taxon>Legionella</taxon>
    </lineage>
</organism>
<evidence type="ECO:0000313" key="2">
    <source>
        <dbReference type="EMBL" id="KTD60972.1"/>
    </source>
</evidence>
<dbReference type="RefSeq" id="WP_018578647.1">
    <property type="nucleotide sequence ID" value="NZ_KB892437.1"/>
</dbReference>
<dbReference type="STRING" id="1122169.Lsha_1383"/>
<accession>A0A0W0YVS0</accession>
<sequence>MNISHLQKGTGIRYQTHRLLNQLIGKLCGIGVDIGFLSPNSADPNIITSGVYLTGVHHLLNRPDPGRGGYHVGGIGTGSNETLIKSLAETIERYCQLMAWSTASQNYPTRFCSYAELVKKGEQVVSERFFSQFSDNQYDDPEFIFKRFNQDDSIQWIKLSSMLDNEPAWCPAQLLFVGYNCQPQELLVNSAASTGTAAHINYKLALNSAILELIQLDSTMGHWYTDSPCYEIKLDDRTSHLAKFMSKHARKSAFKQKFYLLPNPDMPGFSVACLWYRDHDQGPPYVSIGLGIELSLEQAMFKAYLEGYSIVNLARMLIYKRQYMSESVDEQDEFCTEQMFDLNANITYYSLGKGKDAIARNFLNAEAVQASSLSEDLMFNNIDGQLRYLISAFRENDKQLYYVDLTSSEVQNFGLKVPRVWSPDLLTLCLPSTPPLGNPRFKDYGSRLFPDPHPYP</sequence>
<dbReference type="Pfam" id="PF02624">
    <property type="entry name" value="YcaO"/>
    <property type="match status" value="1"/>
</dbReference>
<dbReference type="PANTHER" id="PTHR37809:SF1">
    <property type="entry name" value="RIBOSOMAL PROTEIN S12 METHYLTHIOTRANSFERASE ACCESSORY FACTOR YCAO"/>
    <property type="match status" value="1"/>
</dbReference>
<proteinExistence type="predicted"/>
<dbReference type="PATRIC" id="fig|1122169.6.peg.1592"/>
<dbReference type="PROSITE" id="PS51664">
    <property type="entry name" value="YCAO"/>
    <property type="match status" value="1"/>
</dbReference>
<comment type="caution">
    <text evidence="2">The sequence shown here is derived from an EMBL/GenBank/DDBJ whole genome shotgun (WGS) entry which is preliminary data.</text>
</comment>
<dbReference type="EMBL" id="LNYW01000040">
    <property type="protein sequence ID" value="KTD60972.1"/>
    <property type="molecule type" value="Genomic_DNA"/>
</dbReference>
<dbReference type="AlphaFoldDB" id="A0A0W0YVS0"/>
<dbReference type="Proteomes" id="UP000054600">
    <property type="component" value="Unassembled WGS sequence"/>
</dbReference>
<evidence type="ECO:0000259" key="1">
    <source>
        <dbReference type="PROSITE" id="PS51664"/>
    </source>
</evidence>
<reference evidence="2 3" key="1">
    <citation type="submission" date="2015-11" db="EMBL/GenBank/DDBJ databases">
        <title>Genomic analysis of 38 Legionella species identifies large and diverse effector repertoires.</title>
        <authorList>
            <person name="Burstein D."/>
            <person name="Amaro F."/>
            <person name="Zusman T."/>
            <person name="Lifshitz Z."/>
            <person name="Cohen O."/>
            <person name="Gilbert J.A."/>
            <person name="Pupko T."/>
            <person name="Shuman H.A."/>
            <person name="Segal G."/>
        </authorList>
    </citation>
    <scope>NUCLEOTIDE SEQUENCE [LARGE SCALE GENOMIC DNA]</scope>
    <source>
        <strain evidence="2 3">ATCC 49655</strain>
    </source>
</reference>
<dbReference type="eggNOG" id="COG1944">
    <property type="taxonomic scope" value="Bacteria"/>
</dbReference>
<protein>
    <submittedName>
        <fullName evidence="2">YcaO-like family protein</fullName>
    </submittedName>
</protein>
<dbReference type="Gene3D" id="3.30.160.660">
    <property type="match status" value="1"/>
</dbReference>
<dbReference type="PANTHER" id="PTHR37809">
    <property type="entry name" value="RIBOSOMAL PROTEIN S12 METHYLTHIOTRANSFERASE ACCESSORY FACTOR YCAO"/>
    <property type="match status" value="1"/>
</dbReference>
<dbReference type="Gene3D" id="3.30.40.250">
    <property type="match status" value="1"/>
</dbReference>
<feature type="domain" description="YcaO" evidence="1">
    <location>
        <begin position="74"/>
        <end position="456"/>
    </location>
</feature>
<evidence type="ECO:0000313" key="3">
    <source>
        <dbReference type="Proteomes" id="UP000054600"/>
    </source>
</evidence>
<dbReference type="Gene3D" id="3.30.1330.230">
    <property type="match status" value="1"/>
</dbReference>
<dbReference type="OrthoDB" id="2379922at2"/>